<dbReference type="InterPro" id="IPR019734">
    <property type="entry name" value="TPR_rpt"/>
</dbReference>
<dbReference type="AlphaFoldDB" id="A0A292YSA5"/>
<evidence type="ECO:0000256" key="1">
    <source>
        <dbReference type="ARBA" id="ARBA00022737"/>
    </source>
</evidence>
<gene>
    <name evidence="6" type="ORF">EFBL_3034</name>
</gene>
<dbReference type="Proteomes" id="UP000217785">
    <property type="component" value="Unassembled WGS sequence"/>
</dbReference>
<feature type="repeat" description="TPR" evidence="3">
    <location>
        <begin position="129"/>
        <end position="162"/>
    </location>
</feature>
<dbReference type="SUPFAM" id="SSF48452">
    <property type="entry name" value="TPR-like"/>
    <property type="match status" value="1"/>
</dbReference>
<evidence type="ECO:0000256" key="4">
    <source>
        <dbReference type="SAM" id="Coils"/>
    </source>
</evidence>
<dbReference type="SMART" id="SM00028">
    <property type="entry name" value="TPR"/>
    <property type="match status" value="4"/>
</dbReference>
<keyword evidence="1" id="KW-0677">Repeat</keyword>
<dbReference type="Pfam" id="PF13181">
    <property type="entry name" value="TPR_8"/>
    <property type="match status" value="1"/>
</dbReference>
<dbReference type="EMBL" id="BDUF01000095">
    <property type="protein sequence ID" value="GAX91365.1"/>
    <property type="molecule type" value="Genomic_DNA"/>
</dbReference>
<evidence type="ECO:0000313" key="7">
    <source>
        <dbReference type="Proteomes" id="UP000217785"/>
    </source>
</evidence>
<dbReference type="PANTHER" id="PTHR44943">
    <property type="entry name" value="CELLULOSE SYNTHASE OPERON PROTEIN C"/>
    <property type="match status" value="1"/>
</dbReference>
<dbReference type="PROSITE" id="PS50005">
    <property type="entry name" value="TPR"/>
    <property type="match status" value="3"/>
</dbReference>
<reference evidence="7" key="1">
    <citation type="submission" date="2017-07" db="EMBL/GenBank/DDBJ databases">
        <title>Draft genome sequence of Effusibacillus lacus strain skLN1.</title>
        <authorList>
            <person name="Watanabe M."/>
            <person name="Kojima H."/>
            <person name="Fukui M."/>
        </authorList>
    </citation>
    <scope>NUCLEOTIDE SEQUENCE [LARGE SCALE GENOMIC DNA]</scope>
    <source>
        <strain evidence="7">skLN1</strain>
    </source>
</reference>
<feature type="coiled-coil region" evidence="4">
    <location>
        <begin position="104"/>
        <end position="131"/>
    </location>
</feature>
<feature type="repeat" description="TPR" evidence="3">
    <location>
        <begin position="163"/>
        <end position="196"/>
    </location>
</feature>
<evidence type="ECO:0000256" key="3">
    <source>
        <dbReference type="PROSITE-ProRule" id="PRU00339"/>
    </source>
</evidence>
<feature type="domain" description="Cytochrome c-type biogenesis protein H TPR" evidence="5">
    <location>
        <begin position="54"/>
        <end position="157"/>
    </location>
</feature>
<organism evidence="6 7">
    <name type="scientific">Effusibacillus lacus</name>
    <dbReference type="NCBI Taxonomy" id="1348429"/>
    <lineage>
        <taxon>Bacteria</taxon>
        <taxon>Bacillati</taxon>
        <taxon>Bacillota</taxon>
        <taxon>Bacilli</taxon>
        <taxon>Bacillales</taxon>
        <taxon>Alicyclobacillaceae</taxon>
        <taxon>Effusibacillus</taxon>
    </lineage>
</organism>
<keyword evidence="2 3" id="KW-0802">TPR repeat</keyword>
<keyword evidence="7" id="KW-1185">Reference proteome</keyword>
<protein>
    <recommendedName>
        <fullName evidence="5">Cytochrome c-type biogenesis protein H TPR domain-containing protein</fullName>
    </recommendedName>
</protein>
<proteinExistence type="predicted"/>
<dbReference type="Pfam" id="PF23914">
    <property type="entry name" value="TPR_CcmH_CycH"/>
    <property type="match status" value="1"/>
</dbReference>
<dbReference type="Gene3D" id="1.25.40.10">
    <property type="entry name" value="Tetratricopeptide repeat domain"/>
    <property type="match status" value="2"/>
</dbReference>
<feature type="repeat" description="TPR" evidence="3">
    <location>
        <begin position="61"/>
        <end position="94"/>
    </location>
</feature>
<dbReference type="OrthoDB" id="9816462at2"/>
<evidence type="ECO:0000256" key="2">
    <source>
        <dbReference type="ARBA" id="ARBA00022803"/>
    </source>
</evidence>
<dbReference type="InterPro" id="IPR011990">
    <property type="entry name" value="TPR-like_helical_dom_sf"/>
</dbReference>
<dbReference type="RefSeq" id="WP_096183091.1">
    <property type="nucleotide sequence ID" value="NZ_BDUF01000095.1"/>
</dbReference>
<dbReference type="InterPro" id="IPR051685">
    <property type="entry name" value="Ycf3/AcsC/BcsC/TPR_MFPF"/>
</dbReference>
<accession>A0A292YSA5</accession>
<dbReference type="PANTHER" id="PTHR44943:SF8">
    <property type="entry name" value="TPR REPEAT-CONTAINING PROTEIN MJ0263"/>
    <property type="match status" value="1"/>
</dbReference>
<comment type="caution">
    <text evidence="6">The sequence shown here is derived from an EMBL/GenBank/DDBJ whole genome shotgun (WGS) entry which is preliminary data.</text>
</comment>
<dbReference type="InterPro" id="IPR056413">
    <property type="entry name" value="TPR_CcmH_CycH"/>
</dbReference>
<sequence length="215" mass="24600">MNQQVSMRKAIAILLGIFLVLSSVFIGVGSAFIWDKPVYKSQDDYELEVAQKNVEQYPSNARLRVELGWVYLQRKRHDEAIREFENALKIDKDYTGAKLNLAIAKGEKGDLQEAKKILEEIKDKNKQNVDARYLLGQIYKEEKQFEKAVEEFRFVLNANPGTVDYMYQIAHVYELQGNKEKAVAEYQKVLSYVPDYAPAKQALDRLQPTGGSGSK</sequence>
<keyword evidence="4" id="KW-0175">Coiled coil</keyword>
<evidence type="ECO:0000259" key="5">
    <source>
        <dbReference type="Pfam" id="PF23914"/>
    </source>
</evidence>
<name>A0A292YSA5_9BACL</name>
<evidence type="ECO:0000313" key="6">
    <source>
        <dbReference type="EMBL" id="GAX91365.1"/>
    </source>
</evidence>